<keyword evidence="2" id="KW-1185">Reference proteome</keyword>
<dbReference type="Proteomes" id="UP000887566">
    <property type="component" value="Unplaced"/>
</dbReference>
<sequence length="345" mass="38582">MLVERWILDYALRNNFVRVVRELEGSTEMEGSDAYWLVSALRIIVFERQFAKFPVAQRIVHVLTRALPNQLIEEDEAFQLKFFLKLMSVLNAVGHSSAAAVVQLLRETFDSTDDEDNLNELRTDISDNTFKAVRRYVLRLLLKDARQRHFADRKFPDSFPDVLATIDAIATKLIDNAWLHLPSCKVEMLAGGSPVGQVVDEVNDADDPGVALFVEAFGERKPSECELIAFLQQIKDSQLSLTPPDLFAPFSRRSASTNIPANAQTTYTRAKMVLASDYGSNATPIDGSDEMFCSPPVRTRSSTITPRPASNAQNSPATNNNSTITDDCIVAVVPLEFTVHRRFLK</sequence>
<accession>A0A914XRA3</accession>
<name>A0A914XRA3_9BILA</name>
<proteinExistence type="predicted"/>
<organism evidence="2 3">
    <name type="scientific">Plectus sambesii</name>
    <dbReference type="NCBI Taxonomy" id="2011161"/>
    <lineage>
        <taxon>Eukaryota</taxon>
        <taxon>Metazoa</taxon>
        <taxon>Ecdysozoa</taxon>
        <taxon>Nematoda</taxon>
        <taxon>Chromadorea</taxon>
        <taxon>Plectida</taxon>
        <taxon>Plectina</taxon>
        <taxon>Plectoidea</taxon>
        <taxon>Plectidae</taxon>
        <taxon>Plectus</taxon>
    </lineage>
</organism>
<feature type="region of interest" description="Disordered" evidence="1">
    <location>
        <begin position="296"/>
        <end position="323"/>
    </location>
</feature>
<reference evidence="3" key="1">
    <citation type="submission" date="2022-11" db="UniProtKB">
        <authorList>
            <consortium name="WormBaseParasite"/>
        </authorList>
    </citation>
    <scope>IDENTIFICATION</scope>
</reference>
<dbReference type="WBParaSite" id="PSAMB.scaffold916size38668.g9706.t1">
    <property type="protein sequence ID" value="PSAMB.scaffold916size38668.g9706.t1"/>
    <property type="gene ID" value="PSAMB.scaffold916size38668.g9706"/>
</dbReference>
<dbReference type="AlphaFoldDB" id="A0A914XRA3"/>
<evidence type="ECO:0000313" key="3">
    <source>
        <dbReference type="WBParaSite" id="PSAMB.scaffold916size38668.g9706.t1"/>
    </source>
</evidence>
<evidence type="ECO:0000313" key="2">
    <source>
        <dbReference type="Proteomes" id="UP000887566"/>
    </source>
</evidence>
<feature type="compositionally biased region" description="Polar residues" evidence="1">
    <location>
        <begin position="299"/>
        <end position="323"/>
    </location>
</feature>
<evidence type="ECO:0000256" key="1">
    <source>
        <dbReference type="SAM" id="MobiDB-lite"/>
    </source>
</evidence>
<protein>
    <submittedName>
        <fullName evidence="3">Uncharacterized protein</fullName>
    </submittedName>
</protein>